<dbReference type="Pfam" id="PF24536">
    <property type="entry name" value="NXPE4_C"/>
    <property type="match status" value="1"/>
</dbReference>
<protein>
    <recommendedName>
        <fullName evidence="1">NXPE C-terminal domain-containing protein</fullName>
    </recommendedName>
</protein>
<dbReference type="EMBL" id="CAXITT010001356">
    <property type="protein sequence ID" value="CAL1548451.1"/>
    <property type="molecule type" value="Genomic_DNA"/>
</dbReference>
<proteinExistence type="predicted"/>
<dbReference type="PANTHER" id="PTHR16165:SF5">
    <property type="entry name" value="NXPE FAMILY MEMBER 3"/>
    <property type="match status" value="1"/>
</dbReference>
<organism evidence="2 3">
    <name type="scientific">Lymnaea stagnalis</name>
    <name type="common">Great pond snail</name>
    <name type="synonym">Helix stagnalis</name>
    <dbReference type="NCBI Taxonomy" id="6523"/>
    <lineage>
        <taxon>Eukaryota</taxon>
        <taxon>Metazoa</taxon>
        <taxon>Spiralia</taxon>
        <taxon>Lophotrochozoa</taxon>
        <taxon>Mollusca</taxon>
        <taxon>Gastropoda</taxon>
        <taxon>Heterobranchia</taxon>
        <taxon>Euthyneura</taxon>
        <taxon>Panpulmonata</taxon>
        <taxon>Hygrophila</taxon>
        <taxon>Lymnaeoidea</taxon>
        <taxon>Lymnaeidae</taxon>
        <taxon>Lymnaea</taxon>
    </lineage>
</organism>
<evidence type="ECO:0000313" key="2">
    <source>
        <dbReference type="EMBL" id="CAL1548451.1"/>
    </source>
</evidence>
<evidence type="ECO:0000313" key="3">
    <source>
        <dbReference type="Proteomes" id="UP001497497"/>
    </source>
</evidence>
<sequence length="400" mass="46313">MRSRLVKRLSIRWFLTFLAIALVTTLAGRMAMDAFDVGVVLDDLWPGQPSTYVQRHAGHHRCSLDQMLEGQWLVGSYTPLEMEEVEAFIRRTRDYHSLPATLQRDDNKCGNVNFPDHQWHRAVCNPKGATPCCMDNVCVNKTVQECVCPECYDMRQSVHAEFATWIPENSTCKLEQFKTEEDACRVLQNKTVYFIGDSFMRQLYTSLLAVLRDKKPRHVLRHDVSEAEVHKCDKYYRYFADCRTNLIWNTQECKGTVTLKMEYVSKYQHSIMRLMKDLRGKNDSWFIIGLGSHYFFDFEQVRDNILNRMLNRLSPWPRVIWMAAQAPGTLKTPLEKRQQTPALLSFNEKVKAVLEGRGVAILNYFQLTNGTVSYDGTHYGKGVNDAKLQVLLNFLKGETI</sequence>
<comment type="caution">
    <text evidence="2">The sequence shown here is derived from an EMBL/GenBank/DDBJ whole genome shotgun (WGS) entry which is preliminary data.</text>
</comment>
<dbReference type="Proteomes" id="UP001497497">
    <property type="component" value="Unassembled WGS sequence"/>
</dbReference>
<name>A0AAV2IQH6_LYMST</name>
<dbReference type="SUPFAM" id="SSF52266">
    <property type="entry name" value="SGNH hydrolase"/>
    <property type="match status" value="1"/>
</dbReference>
<accession>A0AAV2IQH6</accession>
<reference evidence="2 3" key="1">
    <citation type="submission" date="2024-04" db="EMBL/GenBank/DDBJ databases">
        <authorList>
            <consortium name="Genoscope - CEA"/>
            <person name="William W."/>
        </authorList>
    </citation>
    <scope>NUCLEOTIDE SEQUENCE [LARGE SCALE GENOMIC DNA]</scope>
</reference>
<dbReference type="PANTHER" id="PTHR16165">
    <property type="entry name" value="NXPE FAMILY MEMBER"/>
    <property type="match status" value="1"/>
</dbReference>
<gene>
    <name evidence="2" type="ORF">GSLYS_00021768001</name>
</gene>
<keyword evidence="3" id="KW-1185">Reference proteome</keyword>
<dbReference type="InterPro" id="IPR057106">
    <property type="entry name" value="NXPE4_C"/>
</dbReference>
<evidence type="ECO:0000259" key="1">
    <source>
        <dbReference type="Pfam" id="PF24536"/>
    </source>
</evidence>
<feature type="domain" description="NXPE C-terminal" evidence="1">
    <location>
        <begin position="170"/>
        <end position="395"/>
    </location>
</feature>
<dbReference type="AlphaFoldDB" id="A0AAV2IQH6"/>